<dbReference type="SUPFAM" id="SSF51126">
    <property type="entry name" value="Pectin lyase-like"/>
    <property type="match status" value="1"/>
</dbReference>
<dbReference type="RefSeq" id="WP_209975511.1">
    <property type="nucleotide sequence ID" value="NZ_JAGGLB010000020.1"/>
</dbReference>
<comment type="caution">
    <text evidence="2">The sequence shown here is derived from an EMBL/GenBank/DDBJ whole genome shotgun (WGS) entry which is preliminary data.</text>
</comment>
<organism evidence="2 3">
    <name type="scientific">Paenibacillus eucommiae</name>
    <dbReference type="NCBI Taxonomy" id="1355755"/>
    <lineage>
        <taxon>Bacteria</taxon>
        <taxon>Bacillati</taxon>
        <taxon>Bacillota</taxon>
        <taxon>Bacilli</taxon>
        <taxon>Bacillales</taxon>
        <taxon>Paenibacillaceae</taxon>
        <taxon>Paenibacillus</taxon>
    </lineage>
</organism>
<accession>A0ABS4J3E1</accession>
<feature type="compositionally biased region" description="Polar residues" evidence="1">
    <location>
        <begin position="66"/>
        <end position="75"/>
    </location>
</feature>
<evidence type="ECO:0000313" key="2">
    <source>
        <dbReference type="EMBL" id="MBP1993626.1"/>
    </source>
</evidence>
<evidence type="ECO:0000313" key="3">
    <source>
        <dbReference type="Proteomes" id="UP001519287"/>
    </source>
</evidence>
<protein>
    <recommendedName>
        <fullName evidence="4">DUF4214 domain-containing protein</fullName>
    </recommendedName>
</protein>
<reference evidence="2 3" key="1">
    <citation type="submission" date="2021-03" db="EMBL/GenBank/DDBJ databases">
        <title>Genomic Encyclopedia of Type Strains, Phase IV (KMG-IV): sequencing the most valuable type-strain genomes for metagenomic binning, comparative biology and taxonomic classification.</title>
        <authorList>
            <person name="Goeker M."/>
        </authorList>
    </citation>
    <scope>NUCLEOTIDE SEQUENCE [LARGE SCALE GENOMIC DNA]</scope>
    <source>
        <strain evidence="2 3">DSM 26048</strain>
    </source>
</reference>
<dbReference type="EMBL" id="JAGGLB010000020">
    <property type="protein sequence ID" value="MBP1993626.1"/>
    <property type="molecule type" value="Genomic_DNA"/>
</dbReference>
<sequence>MIVHHSRVRIWACFLSFVLVWGLVVSAAPTISYAADPMVVNLHNADSSSGWSGVTLDTSDKKEGSASLSGDSNPGISIPGYPSAVHMQGTMAPVHTGVTLQNGQLKLWLYVADVTKLGGGVGAIELSSNDQTTDVDELEWYVSNLSLVDGWQELTLNFSDAYVSGNPDLSAITRVRIYAFTTAATTMKVDDIRVTSIPASVPSVVLHNADTSSGWYGAGLDTSDKKEGSASLSGVSDTNYSIPGYPSAVIMQGIFAPVNTGVTLQNGQLKLWLYISDVDKLGGRVGAIELSSNDQTTDVDEIEWQWPNIKLVDGWQELTLKFSTAYVYGTPDLSAIKRVRIYAFTTGAMTMKVDHIRVTPIGGISPGAGGTAEYTGTELEVSLDDDKYGGPQFIGKLFTEGLGRLPQAEEYTHYISIIEDEGCTIGTLADIAEEFFGDTAFTGLSLTDEERALAVYRAILNRDPSLTEVSDFITRLNNMESAASIAESLTAHTEFAALMPDIVIGPYYWGVNNEDFSPSNTIMTASDVQDLLDGNDTVIELPRGALVLVDETIDIPAGKTLRTVGEPSHYASKARLLRVANVNTPVVTIQEGGTLSHIWVDGNRTAFLNDVGGLQYGINVVTRGDDVNVVSNRINDATAATNLFGSDLLRGAYFARNLVTCYATSHYLGVHGGWADAITHASTDSIIEENEVVDATDVGIILFRFASNNNDVPQTTIIRNNTVVNLGNSAYIGYVNDSWHSQGDRILDFEGSVFMNNAIWTSMRAFVQVTLSFAPLASTGSLGNTGKGGSMINNYTPEGLYVMTAAGIVADGMEDITMRGNNLNLYIGPWVGSANLTPRLISVNESTASGEVQGPYADLPMWTRNSSFLLVTSGPQYQSVVLKEARIRDATYSP</sequence>
<gene>
    <name evidence="2" type="ORF">J2Z66_005252</name>
</gene>
<dbReference type="Proteomes" id="UP001519287">
    <property type="component" value="Unassembled WGS sequence"/>
</dbReference>
<dbReference type="InterPro" id="IPR011050">
    <property type="entry name" value="Pectin_lyase_fold/virulence"/>
</dbReference>
<name>A0ABS4J3E1_9BACL</name>
<feature type="compositionally biased region" description="Polar residues" evidence="1">
    <location>
        <begin position="46"/>
        <end position="57"/>
    </location>
</feature>
<proteinExistence type="predicted"/>
<feature type="region of interest" description="Disordered" evidence="1">
    <location>
        <begin position="46"/>
        <end position="75"/>
    </location>
</feature>
<evidence type="ECO:0000256" key="1">
    <source>
        <dbReference type="SAM" id="MobiDB-lite"/>
    </source>
</evidence>
<keyword evidence="3" id="KW-1185">Reference proteome</keyword>
<evidence type="ECO:0008006" key="4">
    <source>
        <dbReference type="Google" id="ProtNLM"/>
    </source>
</evidence>